<reference evidence="1" key="1">
    <citation type="submission" date="2023-11" db="EMBL/GenBank/DDBJ databases">
        <authorList>
            <person name="Poullet M."/>
        </authorList>
    </citation>
    <scope>NUCLEOTIDE SEQUENCE</scope>
    <source>
        <strain evidence="1">E1834</strain>
    </source>
</reference>
<dbReference type="EMBL" id="CAVMJV010000111">
    <property type="protein sequence ID" value="CAK5102096.1"/>
    <property type="molecule type" value="Genomic_DNA"/>
</dbReference>
<accession>A0ACB1ASQ9</accession>
<sequence>MKIKSSHRILWPVYISCFEISILARVFFDFEDVEIISGTRFLKISLLRNNFSLLKT</sequence>
<dbReference type="Proteomes" id="UP001497535">
    <property type="component" value="Unassembled WGS sequence"/>
</dbReference>
<comment type="caution">
    <text evidence="1">The sequence shown here is derived from an EMBL/GenBank/DDBJ whole genome shotgun (WGS) entry which is preliminary data.</text>
</comment>
<protein>
    <submittedName>
        <fullName evidence="1">Uncharacterized protein</fullName>
    </submittedName>
</protein>
<evidence type="ECO:0000313" key="1">
    <source>
        <dbReference type="EMBL" id="CAK5102096.1"/>
    </source>
</evidence>
<keyword evidence="2" id="KW-1185">Reference proteome</keyword>
<organism evidence="1 2">
    <name type="scientific">Meloidogyne enterolobii</name>
    <name type="common">Root-knot nematode worm</name>
    <name type="synonym">Meloidogyne mayaguensis</name>
    <dbReference type="NCBI Taxonomy" id="390850"/>
    <lineage>
        <taxon>Eukaryota</taxon>
        <taxon>Metazoa</taxon>
        <taxon>Ecdysozoa</taxon>
        <taxon>Nematoda</taxon>
        <taxon>Chromadorea</taxon>
        <taxon>Rhabditida</taxon>
        <taxon>Tylenchina</taxon>
        <taxon>Tylenchomorpha</taxon>
        <taxon>Tylenchoidea</taxon>
        <taxon>Meloidogynidae</taxon>
        <taxon>Meloidogyninae</taxon>
        <taxon>Meloidogyne</taxon>
    </lineage>
</organism>
<name>A0ACB1ASQ9_MELEN</name>
<evidence type="ECO:0000313" key="2">
    <source>
        <dbReference type="Proteomes" id="UP001497535"/>
    </source>
</evidence>
<proteinExistence type="predicted"/>
<gene>
    <name evidence="1" type="ORF">MENTE1834_LOCUS42444</name>
</gene>